<evidence type="ECO:0000256" key="3">
    <source>
        <dbReference type="ARBA" id="ARBA00023002"/>
    </source>
</evidence>
<dbReference type="InterPro" id="IPR015590">
    <property type="entry name" value="Aldehyde_DH_dom"/>
</dbReference>
<dbReference type="InterPro" id="IPR044148">
    <property type="entry name" value="ALDH_GabD1-like"/>
</dbReference>
<evidence type="ECO:0000313" key="7">
    <source>
        <dbReference type="EMBL" id="PWW82657.1"/>
    </source>
</evidence>
<dbReference type="EMBL" id="PDNZ01000002">
    <property type="protein sequence ID" value="PWW82657.1"/>
    <property type="molecule type" value="Genomic_DNA"/>
</dbReference>
<feature type="active site" evidence="4">
    <location>
        <position position="231"/>
    </location>
</feature>
<proteinExistence type="inferred from homology"/>
<dbReference type="Gene3D" id="3.40.309.10">
    <property type="entry name" value="Aldehyde Dehydrogenase, Chain A, domain 2"/>
    <property type="match status" value="1"/>
</dbReference>
<feature type="domain" description="Aldehyde dehydrogenase" evidence="6">
    <location>
        <begin position="4"/>
        <end position="453"/>
    </location>
</feature>
<evidence type="ECO:0000256" key="4">
    <source>
        <dbReference type="PROSITE-ProRule" id="PRU10007"/>
    </source>
</evidence>
<dbReference type="InterPro" id="IPR016163">
    <property type="entry name" value="Ald_DH_C"/>
</dbReference>
<dbReference type="GO" id="GO:0004777">
    <property type="term" value="F:succinate-semialdehyde dehydrogenase (NAD+) activity"/>
    <property type="evidence" value="ECO:0007669"/>
    <property type="project" value="TreeGrafter"/>
</dbReference>
<evidence type="ECO:0000256" key="2">
    <source>
        <dbReference type="ARBA" id="ARBA00022857"/>
    </source>
</evidence>
<organism evidence="7 8">
    <name type="scientific">Prosthecochloris marina</name>
    <dbReference type="NCBI Taxonomy" id="2017681"/>
    <lineage>
        <taxon>Bacteria</taxon>
        <taxon>Pseudomonadati</taxon>
        <taxon>Chlorobiota</taxon>
        <taxon>Chlorobiia</taxon>
        <taxon>Chlorobiales</taxon>
        <taxon>Chlorobiaceae</taxon>
        <taxon>Prosthecochloris</taxon>
    </lineage>
</organism>
<dbReference type="Proteomes" id="UP000246278">
    <property type="component" value="Unassembled WGS sequence"/>
</dbReference>
<evidence type="ECO:0000256" key="1">
    <source>
        <dbReference type="ARBA" id="ARBA00009986"/>
    </source>
</evidence>
<evidence type="ECO:0000313" key="8">
    <source>
        <dbReference type="Proteomes" id="UP000246278"/>
    </source>
</evidence>
<dbReference type="PROSITE" id="PS00687">
    <property type="entry name" value="ALDEHYDE_DEHYDR_GLU"/>
    <property type="match status" value="1"/>
</dbReference>
<dbReference type="Gene3D" id="3.40.605.10">
    <property type="entry name" value="Aldehyde Dehydrogenase, Chain A, domain 1"/>
    <property type="match status" value="1"/>
</dbReference>
<dbReference type="PROSITE" id="PS00070">
    <property type="entry name" value="ALDEHYDE_DEHYDR_CYS"/>
    <property type="match status" value="1"/>
</dbReference>
<dbReference type="CDD" id="cd07100">
    <property type="entry name" value="ALDH_SSADH1_GabD1"/>
    <property type="match status" value="1"/>
</dbReference>
<keyword evidence="3 5" id="KW-0560">Oxidoreductase</keyword>
<evidence type="ECO:0000259" key="6">
    <source>
        <dbReference type="Pfam" id="PF00171"/>
    </source>
</evidence>
<dbReference type="Pfam" id="PF00171">
    <property type="entry name" value="Aldedh"/>
    <property type="match status" value="1"/>
</dbReference>
<reference evidence="8" key="1">
    <citation type="submission" date="2017-10" db="EMBL/GenBank/DDBJ databases">
        <authorList>
            <person name="Gaisin V.A."/>
            <person name="Rysina M.S."/>
            <person name="Grouzdev D.S."/>
        </authorList>
    </citation>
    <scope>NUCLEOTIDE SEQUENCE [LARGE SCALE GENOMIC DNA]</scope>
    <source>
        <strain evidence="8">V1</strain>
    </source>
</reference>
<dbReference type="PANTHER" id="PTHR43217">
    <property type="entry name" value="SUCCINATE SEMIALDEHYDE DEHYDROGENASE [NAD(P)+] SAD"/>
    <property type="match status" value="1"/>
</dbReference>
<sequence>MILTINPATEEILAEYPVMTSADIEELLEAAQCAASVWKETPISERKVAMNRLADLLREQKDEHATIISREMGKPFKEAVSEVEKCAWVCEYYAQHAEEFLQNETVDVDGMTGMVTFEPLGVVLGVMPWNFPFWQVIRFAAAIMMAGNGVVIKHAPNVTGAAIALESLFKEAGFPLNLYRTLHIELEDVDRMVGEIIAHPVIKAVSVTGSTGAGMAVAEKAGRALKRSVLELGGNDPYVVLDDANLRQAVDVCIASRLLNAGQSCIAAKRFIVHHSIKSRFEEMLLERMREAKMGDPFDPSVRIGPLARKDLRDALHLQVEQSRELGAKVLCGGEIPDRKGFFYPATIVTDVSPGMAVYGEETFGPVATVIEALDDDDAVRIANDSPYGLGSAVFSSDPERAKTVAGRLDAGNCFVNAMVKSDPRLPFGGIKQSGYGRELSRYGIREFVNVKSMFFG</sequence>
<dbReference type="SUPFAM" id="SSF53720">
    <property type="entry name" value="ALDH-like"/>
    <property type="match status" value="1"/>
</dbReference>
<dbReference type="InterPro" id="IPR016161">
    <property type="entry name" value="Ald_DH/histidinol_DH"/>
</dbReference>
<protein>
    <submittedName>
        <fullName evidence="7">Succinate-semialdehyde dehydrogenase</fullName>
    </submittedName>
</protein>
<gene>
    <name evidence="7" type="ORF">CR164_02590</name>
</gene>
<dbReference type="PANTHER" id="PTHR43217:SF1">
    <property type="entry name" value="SUCCINATE SEMIALDEHYDE DEHYDROGENASE [NAD(P)+] SAD"/>
    <property type="match status" value="1"/>
</dbReference>
<dbReference type="FunFam" id="3.40.309.10:FF:000010">
    <property type="entry name" value="Gamma-aminobutyraldehyde dehydrogenase"/>
    <property type="match status" value="1"/>
</dbReference>
<keyword evidence="2" id="KW-0521">NADP</keyword>
<dbReference type="InterPro" id="IPR016162">
    <property type="entry name" value="Ald_DH_N"/>
</dbReference>
<comment type="similarity">
    <text evidence="1 5">Belongs to the aldehyde dehydrogenase family.</text>
</comment>
<dbReference type="OrthoDB" id="781568at2"/>
<keyword evidence="8" id="KW-1185">Reference proteome</keyword>
<dbReference type="GO" id="GO:0004030">
    <property type="term" value="F:aldehyde dehydrogenase [NAD(P)+] activity"/>
    <property type="evidence" value="ECO:0007669"/>
    <property type="project" value="InterPro"/>
</dbReference>
<dbReference type="InterPro" id="IPR016160">
    <property type="entry name" value="Ald_DH_CS_CYS"/>
</dbReference>
<dbReference type="InterPro" id="IPR047110">
    <property type="entry name" value="GABD/Sad-like"/>
</dbReference>
<dbReference type="AlphaFoldDB" id="A0A317TA11"/>
<dbReference type="InterPro" id="IPR029510">
    <property type="entry name" value="Ald_DH_CS_GLU"/>
</dbReference>
<name>A0A317TA11_9CHLB</name>
<evidence type="ECO:0000256" key="5">
    <source>
        <dbReference type="RuleBase" id="RU003345"/>
    </source>
</evidence>
<dbReference type="FunFam" id="3.40.605.10:FF:000012">
    <property type="entry name" value="NAD-dependent succinate-semialdehyde dehydrogenase"/>
    <property type="match status" value="1"/>
</dbReference>
<comment type="caution">
    <text evidence="7">The sequence shown here is derived from an EMBL/GenBank/DDBJ whole genome shotgun (WGS) entry which is preliminary data.</text>
</comment>
<dbReference type="RefSeq" id="WP_110022373.1">
    <property type="nucleotide sequence ID" value="NZ_PDNZ01000002.1"/>
</dbReference>
<accession>A0A317TA11</accession>